<organism evidence="1 2">
    <name type="scientific">Sediminicola luteus</name>
    <dbReference type="NCBI Taxonomy" id="319238"/>
    <lineage>
        <taxon>Bacteria</taxon>
        <taxon>Pseudomonadati</taxon>
        <taxon>Bacteroidota</taxon>
        <taxon>Flavobacteriia</taxon>
        <taxon>Flavobacteriales</taxon>
        <taxon>Flavobacteriaceae</taxon>
        <taxon>Sediminicola</taxon>
    </lineage>
</organism>
<evidence type="ECO:0000313" key="1">
    <source>
        <dbReference type="EMBL" id="PCE63448.1"/>
    </source>
</evidence>
<evidence type="ECO:0000313" key="2">
    <source>
        <dbReference type="Proteomes" id="UP000219559"/>
    </source>
</evidence>
<dbReference type="OrthoDB" id="5735516at2"/>
<protein>
    <recommendedName>
        <fullName evidence="3">Peptidase E</fullName>
    </recommendedName>
</protein>
<reference evidence="1 2" key="1">
    <citation type="submission" date="2017-04" db="EMBL/GenBank/DDBJ databases">
        <title>A new member of the family Flavobacteriaceae isolated from ascidians.</title>
        <authorList>
            <person name="Chen L."/>
        </authorList>
    </citation>
    <scope>NUCLEOTIDE SEQUENCE [LARGE SCALE GENOMIC DNA]</scope>
    <source>
        <strain evidence="1 2">HQA918</strain>
    </source>
</reference>
<evidence type="ECO:0008006" key="3">
    <source>
        <dbReference type="Google" id="ProtNLM"/>
    </source>
</evidence>
<keyword evidence="2" id="KW-1185">Reference proteome</keyword>
<dbReference type="Pfam" id="PF20420">
    <property type="entry name" value="DUF6702"/>
    <property type="match status" value="1"/>
</dbReference>
<dbReference type="Proteomes" id="UP000219559">
    <property type="component" value="Unassembled WGS sequence"/>
</dbReference>
<sequence length="167" mass="19238">MRKLLSIGFLAVILMSFSQVHKFYLSVTSINVVEDSDAVQVTLRLFTDDLDAVLETRYGLHAYLNTKDESKVAEEYLEKYLRAKFAIEIDGQEKSFTYLGREYQDDQTVCYLEIEKAGVKTMKSFRVENAVLTDLFEDQQNIVHIRAKGKKKSFNLIKGNDKGMLNF</sequence>
<dbReference type="AlphaFoldDB" id="A0A2A4G635"/>
<dbReference type="RefSeq" id="WP_097443401.1">
    <property type="nucleotide sequence ID" value="NZ_NBWU01000005.1"/>
</dbReference>
<gene>
    <name evidence="1" type="ORF">B7P33_14645</name>
</gene>
<dbReference type="EMBL" id="NBWU01000005">
    <property type="protein sequence ID" value="PCE63448.1"/>
    <property type="molecule type" value="Genomic_DNA"/>
</dbReference>
<name>A0A2A4G635_9FLAO</name>
<accession>A0A2A4G635</accession>
<proteinExistence type="predicted"/>
<dbReference type="InterPro" id="IPR046525">
    <property type="entry name" value="DUF6702"/>
</dbReference>
<comment type="caution">
    <text evidence="1">The sequence shown here is derived from an EMBL/GenBank/DDBJ whole genome shotgun (WGS) entry which is preliminary data.</text>
</comment>